<evidence type="ECO:0000313" key="2">
    <source>
        <dbReference type="Proteomes" id="UP000280708"/>
    </source>
</evidence>
<sequence>MKMHPPIQPPVPDAPLIDNMFAPELLAGGLSGLSLINGIVTITLENPRADHARPDPVLERVVVGRGGMPVPIAQALLCALYQFLSQHRLNPLMAQSEQHRQ</sequence>
<protein>
    <submittedName>
        <fullName evidence="1">Uncharacterized protein</fullName>
    </submittedName>
</protein>
<name>A0A3G2UL75_SPHYA</name>
<geneLocation type="plasmid" evidence="2">
    <name>pf1</name>
</geneLocation>
<dbReference type="AlphaFoldDB" id="A0A3G2UL75"/>
<dbReference type="RefSeq" id="WP_122129131.1">
    <property type="nucleotide sequence ID" value="NZ_CP033227.1"/>
</dbReference>
<reference evidence="1 2" key="1">
    <citation type="submission" date="2018-10" db="EMBL/GenBank/DDBJ databases">
        <title>Characterization and genome analysis of a novel bacterium Sphingobium yanoikuyae SJTF8 capable of degrading PAHs.</title>
        <authorList>
            <person name="Yin C."/>
            <person name="Xiong W."/>
            <person name="Liang R."/>
        </authorList>
    </citation>
    <scope>NUCLEOTIDE SEQUENCE [LARGE SCALE GENOMIC DNA]</scope>
    <source>
        <strain evidence="1 2">SJTF8</strain>
        <plasmid evidence="2">pf1</plasmid>
    </source>
</reference>
<dbReference type="Proteomes" id="UP000280708">
    <property type="component" value="Plasmid pF1"/>
</dbReference>
<proteinExistence type="predicted"/>
<organism evidence="1 2">
    <name type="scientific">Sphingobium yanoikuyae</name>
    <name type="common">Sphingomonas yanoikuyae</name>
    <dbReference type="NCBI Taxonomy" id="13690"/>
    <lineage>
        <taxon>Bacteria</taxon>
        <taxon>Pseudomonadati</taxon>
        <taxon>Pseudomonadota</taxon>
        <taxon>Alphaproteobacteria</taxon>
        <taxon>Sphingomonadales</taxon>
        <taxon>Sphingomonadaceae</taxon>
        <taxon>Sphingobium</taxon>
    </lineage>
</organism>
<keyword evidence="1" id="KW-0614">Plasmid</keyword>
<evidence type="ECO:0000313" key="1">
    <source>
        <dbReference type="EMBL" id="AYO75723.1"/>
    </source>
</evidence>
<gene>
    <name evidence="1" type="ORF">EBF16_01720</name>
</gene>
<accession>A0A3G2UL75</accession>
<dbReference type="EMBL" id="CP033227">
    <property type="protein sequence ID" value="AYO75723.1"/>
    <property type="molecule type" value="Genomic_DNA"/>
</dbReference>